<evidence type="ECO:0000313" key="3">
    <source>
        <dbReference type="EMBL" id="ODS11114.1"/>
    </source>
</evidence>
<reference evidence="2 4" key="1">
    <citation type="submission" date="2016-07" db="EMBL/GenBank/DDBJ databases">
        <title>Genome sequencing of Vibrio scophthalmi strain VS-05, an isolated from Paralichthys olivaceus.</title>
        <authorList>
            <person name="Han H.-J."/>
        </authorList>
    </citation>
    <scope>NUCLEOTIDE SEQUENCE [LARGE SCALE GENOMIC DNA]</scope>
    <source>
        <strain evidence="2 4">VS-05</strain>
    </source>
</reference>
<dbReference type="EMBL" id="CP016414">
    <property type="protein sequence ID" value="ANU36120.1"/>
    <property type="molecule type" value="Genomic_DNA"/>
</dbReference>
<feature type="chain" id="PRO_5010464766" evidence="1">
    <location>
        <begin position="31"/>
        <end position="106"/>
    </location>
</feature>
<dbReference type="Proteomes" id="UP000095131">
    <property type="component" value="Unassembled WGS sequence"/>
</dbReference>
<dbReference type="GeneID" id="96871018"/>
<dbReference type="AlphaFoldDB" id="A0A1B1NPS2"/>
<evidence type="ECO:0000313" key="4">
    <source>
        <dbReference type="Proteomes" id="UP000092528"/>
    </source>
</evidence>
<dbReference type="EMBL" id="MDCJ01000002">
    <property type="protein sequence ID" value="ODS11114.1"/>
    <property type="molecule type" value="Genomic_DNA"/>
</dbReference>
<dbReference type="RefSeq" id="WP_009386146.1">
    <property type="nucleotide sequence ID" value="NZ_CP016307.1"/>
</dbReference>
<proteinExistence type="predicted"/>
<evidence type="ECO:0000313" key="2">
    <source>
        <dbReference type="EMBL" id="ANU36120.1"/>
    </source>
</evidence>
<keyword evidence="1" id="KW-0732">Signal</keyword>
<organism evidence="3 5">
    <name type="scientific">Vibrio scophthalmi</name>
    <dbReference type="NCBI Taxonomy" id="45658"/>
    <lineage>
        <taxon>Bacteria</taxon>
        <taxon>Pseudomonadati</taxon>
        <taxon>Pseudomonadota</taxon>
        <taxon>Gammaproteobacteria</taxon>
        <taxon>Vibrionales</taxon>
        <taxon>Vibrionaceae</taxon>
        <taxon>Vibrio</taxon>
    </lineage>
</organism>
<dbReference type="Proteomes" id="UP000092528">
    <property type="component" value="Chromosome 1"/>
</dbReference>
<sequence>MCFSKRKVLGTILLLGTMLLFGLTSSPSMAAITCQEFTEQFKRQDFTKIESMFERAVQEMGYPHSSVYLNQFYAKSPSEQVKEIRRVYRGCYSLKKSNEHLVNLIR</sequence>
<gene>
    <name evidence="3" type="ORF">VSF3289_01379</name>
    <name evidence="2" type="ORF">VSVS05_00993</name>
</gene>
<dbReference type="KEGG" id="vsc:VSVS12_01974"/>
<protein>
    <submittedName>
        <fullName evidence="3">Uncharacterized protein</fullName>
    </submittedName>
</protein>
<feature type="signal peptide" evidence="1">
    <location>
        <begin position="1"/>
        <end position="30"/>
    </location>
</feature>
<dbReference type="STRING" id="45658.VSVS12_01974"/>
<evidence type="ECO:0000313" key="5">
    <source>
        <dbReference type="Proteomes" id="UP000095131"/>
    </source>
</evidence>
<accession>A0A1B1NPS2</accession>
<name>A0A1B1NPS2_9VIBR</name>
<evidence type="ECO:0000256" key="1">
    <source>
        <dbReference type="SAM" id="SignalP"/>
    </source>
</evidence>
<reference evidence="3 5" key="2">
    <citation type="submission" date="2016-08" db="EMBL/GenBank/DDBJ databases">
        <title>Genome sequencing of Vibrio scophthalmi strain FP3289, an isolated from Paralichthys olivaceus.</title>
        <authorList>
            <person name="Han H.-J."/>
        </authorList>
    </citation>
    <scope>NUCLEOTIDE SEQUENCE [LARGE SCALE GENOMIC DNA]</scope>
    <source>
        <strain evidence="3 5">FP3289</strain>
    </source>
</reference>
<keyword evidence="4" id="KW-1185">Reference proteome</keyword>